<dbReference type="Proteomes" id="UP000694700">
    <property type="component" value="Unplaced"/>
</dbReference>
<dbReference type="SUPFAM" id="SSF48726">
    <property type="entry name" value="Immunoglobulin"/>
    <property type="match status" value="2"/>
</dbReference>
<evidence type="ECO:0000256" key="1">
    <source>
        <dbReference type="SAM" id="Phobius"/>
    </source>
</evidence>
<accession>A0A8C1UGN5</accession>
<dbReference type="InterPro" id="IPR036179">
    <property type="entry name" value="Ig-like_dom_sf"/>
</dbReference>
<organism evidence="2 3">
    <name type="scientific">Cyprinus carpio</name>
    <name type="common">Common carp</name>
    <dbReference type="NCBI Taxonomy" id="7962"/>
    <lineage>
        <taxon>Eukaryota</taxon>
        <taxon>Metazoa</taxon>
        <taxon>Chordata</taxon>
        <taxon>Craniata</taxon>
        <taxon>Vertebrata</taxon>
        <taxon>Euteleostomi</taxon>
        <taxon>Actinopterygii</taxon>
        <taxon>Neopterygii</taxon>
        <taxon>Teleostei</taxon>
        <taxon>Ostariophysi</taxon>
        <taxon>Cypriniformes</taxon>
        <taxon>Cyprinidae</taxon>
        <taxon>Cyprininae</taxon>
        <taxon>Cyprinus</taxon>
    </lineage>
</organism>
<keyword evidence="1" id="KW-0472">Membrane</keyword>
<dbReference type="Ensembl" id="ENSCCRT00015037803.1">
    <property type="protein sequence ID" value="ENSCCRP00015036546.1"/>
    <property type="gene ID" value="ENSCCRG00015015234.1"/>
</dbReference>
<evidence type="ECO:0000313" key="2">
    <source>
        <dbReference type="Ensembl" id="ENSCCRP00015036546.1"/>
    </source>
</evidence>
<reference evidence="2" key="1">
    <citation type="submission" date="2025-08" db="UniProtKB">
        <authorList>
            <consortium name="Ensembl"/>
        </authorList>
    </citation>
    <scope>IDENTIFICATION</scope>
</reference>
<feature type="transmembrane region" description="Helical" evidence="1">
    <location>
        <begin position="61"/>
        <end position="83"/>
    </location>
</feature>
<feature type="transmembrane region" description="Helical" evidence="1">
    <location>
        <begin position="201"/>
        <end position="221"/>
    </location>
</feature>
<dbReference type="InterPro" id="IPR013783">
    <property type="entry name" value="Ig-like_fold"/>
</dbReference>
<keyword evidence="1" id="KW-1133">Transmembrane helix</keyword>
<name>A0A8C1UGN5_CYPCA</name>
<dbReference type="AlphaFoldDB" id="A0A8C1UGN5"/>
<evidence type="ECO:0000313" key="3">
    <source>
        <dbReference type="Proteomes" id="UP000694700"/>
    </source>
</evidence>
<sequence>MDDDLILWTFWIKDTLIAKINKRADSITVYDDVLDGRFRDRLKLDDQTGSLTIRKTTTQHAGAYVLQINHISIYLFLIVYRVISVMEGDSVTLNSGLTEMMDDDMILWKLWIENTLIAELNVTAKDINVYDDHIYERFRGILKVDVQTGSLIITSTRFQHTGRYELLINHIRIIFFLNVFHELQNHLFYNKLKLINSSSSFFFFLAVLIFDKPCFCLFSLYV</sequence>
<dbReference type="Gene3D" id="2.60.40.10">
    <property type="entry name" value="Immunoglobulins"/>
    <property type="match status" value="2"/>
</dbReference>
<keyword evidence="1" id="KW-0812">Transmembrane</keyword>
<dbReference type="PANTHER" id="PTHR21063:SF4">
    <property type="entry name" value="CD48 ANTIGEN-RELATED"/>
    <property type="match status" value="1"/>
</dbReference>
<dbReference type="PANTHER" id="PTHR21063">
    <property type="entry name" value="LFA-3"/>
    <property type="match status" value="1"/>
</dbReference>
<proteinExistence type="predicted"/>
<protein>
    <submittedName>
        <fullName evidence="2">Uncharacterized protein</fullName>
    </submittedName>
</protein>